<dbReference type="Pfam" id="PF07714">
    <property type="entry name" value="PK_Tyr_Ser-Thr"/>
    <property type="match status" value="1"/>
</dbReference>
<name>A0A397W3V4_9GLOM</name>
<keyword evidence="3" id="KW-1185">Reference proteome</keyword>
<gene>
    <name evidence="2" type="ORF">C2G38_2159207</name>
</gene>
<dbReference type="GO" id="GO:0005524">
    <property type="term" value="F:ATP binding"/>
    <property type="evidence" value="ECO:0007669"/>
    <property type="project" value="InterPro"/>
</dbReference>
<dbReference type="Proteomes" id="UP000266673">
    <property type="component" value="Unassembled WGS sequence"/>
</dbReference>
<evidence type="ECO:0000313" key="2">
    <source>
        <dbReference type="EMBL" id="RIB27989.1"/>
    </source>
</evidence>
<evidence type="ECO:0000259" key="1">
    <source>
        <dbReference type="PROSITE" id="PS50011"/>
    </source>
</evidence>
<dbReference type="PROSITE" id="PS50011">
    <property type="entry name" value="PROTEIN_KINASE_DOM"/>
    <property type="match status" value="1"/>
</dbReference>
<feature type="domain" description="Protein kinase" evidence="1">
    <location>
        <begin position="1"/>
        <end position="265"/>
    </location>
</feature>
<proteinExistence type="predicted"/>
<evidence type="ECO:0000313" key="3">
    <source>
        <dbReference type="Proteomes" id="UP000266673"/>
    </source>
</evidence>
<protein>
    <submittedName>
        <fullName evidence="2">Kinase-like domain-containing protein</fullName>
    </submittedName>
</protein>
<dbReference type="EMBL" id="QKWP01000081">
    <property type="protein sequence ID" value="RIB27989.1"/>
    <property type="molecule type" value="Genomic_DNA"/>
</dbReference>
<keyword evidence="2" id="KW-0418">Kinase</keyword>
<dbReference type="STRING" id="44941.A0A397W3V4"/>
<reference evidence="2 3" key="1">
    <citation type="submission" date="2018-06" db="EMBL/GenBank/DDBJ databases">
        <title>Comparative genomics reveals the genomic features of Rhizophagus irregularis, R. cerebriforme, R. diaphanum and Gigaspora rosea, and their symbiotic lifestyle signature.</title>
        <authorList>
            <person name="Morin E."/>
            <person name="San Clemente H."/>
            <person name="Chen E.C.H."/>
            <person name="De La Providencia I."/>
            <person name="Hainaut M."/>
            <person name="Kuo A."/>
            <person name="Kohler A."/>
            <person name="Murat C."/>
            <person name="Tang N."/>
            <person name="Roy S."/>
            <person name="Loubradou J."/>
            <person name="Henrissat B."/>
            <person name="Grigoriev I.V."/>
            <person name="Corradi N."/>
            <person name="Roux C."/>
            <person name="Martin F.M."/>
        </authorList>
    </citation>
    <scope>NUCLEOTIDE SEQUENCE [LARGE SCALE GENOMIC DNA]</scope>
    <source>
        <strain evidence="2 3">DAOM 194757</strain>
    </source>
</reference>
<dbReference type="GO" id="GO:0004674">
    <property type="term" value="F:protein serine/threonine kinase activity"/>
    <property type="evidence" value="ECO:0007669"/>
    <property type="project" value="TreeGrafter"/>
</dbReference>
<dbReference type="SUPFAM" id="SSF56112">
    <property type="entry name" value="Protein kinase-like (PK-like)"/>
    <property type="match status" value="1"/>
</dbReference>
<dbReference type="OrthoDB" id="2423522at2759"/>
<sequence>MKNNPNAEDIEFTKILQNNNINTINYLEVKDLKLVKTRDYGITLKGYWHKRLIIMKNISNNLKNQDKEVLREITKSHLLVLEYAGNGNLHDYLSENKNLKWPQKIKLSKEIACGLKYLHDKIKMVHRNLNTKTIMINNDKVQILNPVFSELNVDNSSSMLLQEGIGFIDPDLLKDLNLQFTKSSDIYSLGMIMWSITSGRPPFANYTNKITLVNLIVSKNIREEPIKDTPQAYFDLYSKCCKLNSNKRPSAQDVYTQLCQLEKTLQESLNIEVEQTAVVQDTTIAVAQNDNNVPVKVLNENG</sequence>
<comment type="caution">
    <text evidence="2">The sequence shown here is derived from an EMBL/GenBank/DDBJ whole genome shotgun (WGS) entry which is preliminary data.</text>
</comment>
<organism evidence="2 3">
    <name type="scientific">Gigaspora rosea</name>
    <dbReference type="NCBI Taxonomy" id="44941"/>
    <lineage>
        <taxon>Eukaryota</taxon>
        <taxon>Fungi</taxon>
        <taxon>Fungi incertae sedis</taxon>
        <taxon>Mucoromycota</taxon>
        <taxon>Glomeromycotina</taxon>
        <taxon>Glomeromycetes</taxon>
        <taxon>Diversisporales</taxon>
        <taxon>Gigasporaceae</taxon>
        <taxon>Gigaspora</taxon>
    </lineage>
</organism>
<dbReference type="InterPro" id="IPR001245">
    <property type="entry name" value="Ser-Thr/Tyr_kinase_cat_dom"/>
</dbReference>
<dbReference type="InterPro" id="IPR000719">
    <property type="entry name" value="Prot_kinase_dom"/>
</dbReference>
<dbReference type="InterPro" id="IPR051681">
    <property type="entry name" value="Ser/Thr_Kinases-Pseudokinases"/>
</dbReference>
<dbReference type="PANTHER" id="PTHR44329">
    <property type="entry name" value="SERINE/THREONINE-PROTEIN KINASE TNNI3K-RELATED"/>
    <property type="match status" value="1"/>
</dbReference>
<keyword evidence="2" id="KW-0808">Transferase</keyword>
<dbReference type="Gene3D" id="1.10.510.10">
    <property type="entry name" value="Transferase(Phosphotransferase) domain 1"/>
    <property type="match status" value="1"/>
</dbReference>
<dbReference type="InterPro" id="IPR011009">
    <property type="entry name" value="Kinase-like_dom_sf"/>
</dbReference>
<accession>A0A397W3V4</accession>
<dbReference type="AlphaFoldDB" id="A0A397W3V4"/>